<dbReference type="OrthoDB" id="9876900at2759"/>
<dbReference type="InterPro" id="IPR007219">
    <property type="entry name" value="XnlR_reg_dom"/>
</dbReference>
<feature type="region of interest" description="Disordered" evidence="3">
    <location>
        <begin position="1"/>
        <end position="34"/>
    </location>
</feature>
<dbReference type="InterPro" id="IPR052761">
    <property type="entry name" value="Fungal_Detox/Toxin_TFs"/>
</dbReference>
<feature type="region of interest" description="Disordered" evidence="3">
    <location>
        <begin position="125"/>
        <end position="154"/>
    </location>
</feature>
<dbReference type="InterPro" id="IPR001138">
    <property type="entry name" value="Zn2Cys6_DnaBD"/>
</dbReference>
<protein>
    <submittedName>
        <fullName evidence="5">Hyaluronan synthase</fullName>
    </submittedName>
</protein>
<evidence type="ECO:0000313" key="5">
    <source>
        <dbReference type="EMBL" id="KAF4466757.1"/>
    </source>
</evidence>
<evidence type="ECO:0000256" key="2">
    <source>
        <dbReference type="ARBA" id="ARBA00023242"/>
    </source>
</evidence>
<comment type="caution">
    <text evidence="5">The sequence shown here is derived from an EMBL/GenBank/DDBJ whole genome shotgun (WGS) entry which is preliminary data.</text>
</comment>
<dbReference type="InterPro" id="IPR029044">
    <property type="entry name" value="Nucleotide-diphossugar_trans"/>
</dbReference>
<proteinExistence type="predicted"/>
<evidence type="ECO:0000313" key="6">
    <source>
        <dbReference type="Proteomes" id="UP000554235"/>
    </source>
</evidence>
<dbReference type="Gene3D" id="4.10.240.10">
    <property type="entry name" value="Zn(2)-C6 fungal-type DNA-binding domain"/>
    <property type="match status" value="1"/>
</dbReference>
<dbReference type="Pfam" id="PF04082">
    <property type="entry name" value="Fungal_trans"/>
    <property type="match status" value="1"/>
</dbReference>
<dbReference type="CDD" id="cd12148">
    <property type="entry name" value="fungal_TF_MHR"/>
    <property type="match status" value="1"/>
</dbReference>
<dbReference type="GO" id="GO:0000981">
    <property type="term" value="F:DNA-binding transcription factor activity, RNA polymerase II-specific"/>
    <property type="evidence" value="ECO:0007669"/>
    <property type="project" value="InterPro"/>
</dbReference>
<evidence type="ECO:0000256" key="3">
    <source>
        <dbReference type="SAM" id="MobiDB-lite"/>
    </source>
</evidence>
<dbReference type="EMBL" id="JAADYS010000829">
    <property type="protein sequence ID" value="KAF4466757.1"/>
    <property type="molecule type" value="Genomic_DNA"/>
</dbReference>
<dbReference type="SUPFAM" id="SSF53448">
    <property type="entry name" value="Nucleotide-diphospho-sugar transferases"/>
    <property type="match status" value="1"/>
</dbReference>
<dbReference type="PANTHER" id="PTHR47425">
    <property type="entry name" value="FARB-RELATED"/>
    <property type="match status" value="1"/>
</dbReference>
<dbReference type="Pfam" id="PF13641">
    <property type="entry name" value="Glyco_tranf_2_3"/>
    <property type="match status" value="1"/>
</dbReference>
<reference evidence="5 6" key="1">
    <citation type="submission" date="2020-01" db="EMBL/GenBank/DDBJ databases">
        <title>Identification and distribution of gene clusters putatively required for synthesis of sphingolipid metabolism inhibitors in phylogenetically diverse species of the filamentous fungus Fusarium.</title>
        <authorList>
            <person name="Kim H.-S."/>
            <person name="Busman M."/>
            <person name="Brown D.W."/>
            <person name="Divon H."/>
            <person name="Uhlig S."/>
            <person name="Proctor R.H."/>
        </authorList>
    </citation>
    <scope>NUCLEOTIDE SEQUENCE [LARGE SCALE GENOMIC DNA]</scope>
    <source>
        <strain evidence="5 6">NRRL 20459</strain>
    </source>
</reference>
<dbReference type="GO" id="GO:0006351">
    <property type="term" value="P:DNA-templated transcription"/>
    <property type="evidence" value="ECO:0007669"/>
    <property type="project" value="InterPro"/>
</dbReference>
<keyword evidence="1" id="KW-0479">Metal-binding</keyword>
<accession>A0A8H4PK32</accession>
<keyword evidence="2" id="KW-0539">Nucleus</keyword>
<dbReference type="GO" id="GO:0003677">
    <property type="term" value="F:DNA binding"/>
    <property type="evidence" value="ECO:0007669"/>
    <property type="project" value="InterPro"/>
</dbReference>
<gene>
    <name evidence="5" type="ORF">FALBO_6378</name>
</gene>
<dbReference type="SMART" id="SM00066">
    <property type="entry name" value="GAL4"/>
    <property type="match status" value="1"/>
</dbReference>
<dbReference type="InterPro" id="IPR036864">
    <property type="entry name" value="Zn2-C6_fun-type_DNA-bd_sf"/>
</dbReference>
<keyword evidence="6" id="KW-1185">Reference proteome</keyword>
<dbReference type="SUPFAM" id="SSF57701">
    <property type="entry name" value="Zn2/Cys6 DNA-binding domain"/>
    <property type="match status" value="1"/>
</dbReference>
<name>A0A8H4PK32_9HYPO</name>
<dbReference type="GO" id="GO:0008270">
    <property type="term" value="F:zinc ion binding"/>
    <property type="evidence" value="ECO:0007669"/>
    <property type="project" value="InterPro"/>
</dbReference>
<organism evidence="5 6">
    <name type="scientific">Fusarium albosuccineum</name>
    <dbReference type="NCBI Taxonomy" id="1237068"/>
    <lineage>
        <taxon>Eukaryota</taxon>
        <taxon>Fungi</taxon>
        <taxon>Dikarya</taxon>
        <taxon>Ascomycota</taxon>
        <taxon>Pezizomycotina</taxon>
        <taxon>Sordariomycetes</taxon>
        <taxon>Hypocreomycetidae</taxon>
        <taxon>Hypocreales</taxon>
        <taxon>Nectriaceae</taxon>
        <taxon>Fusarium</taxon>
        <taxon>Fusarium decemcellulare species complex</taxon>
    </lineage>
</organism>
<dbReference type="CDD" id="cd00067">
    <property type="entry name" value="GAL4"/>
    <property type="match status" value="1"/>
</dbReference>
<feature type="compositionally biased region" description="Basic and acidic residues" evidence="3">
    <location>
        <begin position="1"/>
        <end position="12"/>
    </location>
</feature>
<dbReference type="PANTHER" id="PTHR47425:SF2">
    <property type="entry name" value="FARB-RELATED"/>
    <property type="match status" value="1"/>
</dbReference>
<dbReference type="Gene3D" id="3.90.550.10">
    <property type="entry name" value="Spore Coat Polysaccharide Biosynthesis Protein SpsA, Chain A"/>
    <property type="match status" value="1"/>
</dbReference>
<feature type="domain" description="Zn(2)-C6 fungal-type" evidence="4">
    <location>
        <begin position="42"/>
        <end position="65"/>
    </location>
</feature>
<evidence type="ECO:0000259" key="4">
    <source>
        <dbReference type="PROSITE" id="PS50048"/>
    </source>
</evidence>
<sequence>MRLENAAHHDTSPHSLAMSGPATVAPSTANKSPVVRHRANKACIGCRRRKVRCDVTRKGAPCTNCELDTKTLIWADSHRVSPLTATQRMQHTFDSSSAPPITNQCEPQSFECGTAIEHLGRLEEDVGQGPASTDGNEKAAESSETALSPVAGKSVDQEIPPTPCFQDIQVSGFSPEVPTIASAVSLDEDNCHHGINPHPMMLSYTSHNFLAMSNLSSLSTQDLSFLEAKGALHVPTRLILDEFVRHYFLHVHPMLPVIDEGAFWAAYRQDENAISAKKIPLLLFQAMIFASCSLLFDFATENVPMGIAQAATIMTLWCSAEPKPIQTNSLWLQIAIQHARFVDAHLAWELPHNPDDGNLEQQHEIKMLKRLWWCCLVRDRFLSVALRRSTQITTARPPLCLSDFENETNSSEVNDARTKRVLATVFTRVTHLCETLSPVLRQLWSSDDRDGLENLSASTLAECRAKLQQWLNQTKQDIQAASKGSGVRQHCVIIHTNQMYIFYYGCRSLISRHTILLRCSRRQSPALELPSNSKLSKEVEEAVLGTVHCFEELTRLDLTRYLQASALSQVKLPMDRDLPYLLRGVLRPRLGLIRELGSNNISGNINAHGADLDKGDDVGQAAGVSETVDLFETLASRHEDTSQSQVSKDRHPEDILPFDSEQLMDKDTYSFLQDLDISLEEITQPDSIINLSGLFLLSFIPWPRPPPVFTGLAALMLEMISIFFKIEYTMMVWRWIRYKPIKAATNDNELPFISVVIPVFNESEFIHNSIRSITISDYPKDKIELIVIDDGSTDNTWEHVNQAMRAIPLCGMSYRLLQHPTNLGKRQAIQSGFASALGSIIISLDSDSVLEKGALRNIVSPLMQDPAVGAVAGHLTVLNTSSSNIFSTNCLLPRLLDILYEHIGNLPRSALSGTGFVTILPGAFSAFRVNAVRDHVNNLCNSKFLGSPLKHGEDMELAYHILRDGWKTVYQSNAVVHTTAPETLQKAFLMFSRWERTMYTFLCMGYPALTAREALKLSLVFGSHRQQAFPDFLDKEKQGDDIMRDRVGSIFPFFNVTCICVEELVVDLRRRPR</sequence>
<evidence type="ECO:0000256" key="1">
    <source>
        <dbReference type="ARBA" id="ARBA00022723"/>
    </source>
</evidence>
<dbReference type="Proteomes" id="UP000554235">
    <property type="component" value="Unassembled WGS sequence"/>
</dbReference>
<dbReference type="CDD" id="cd06423">
    <property type="entry name" value="CESA_like"/>
    <property type="match status" value="1"/>
</dbReference>
<dbReference type="PROSITE" id="PS50048">
    <property type="entry name" value="ZN2_CY6_FUNGAL_2"/>
    <property type="match status" value="1"/>
</dbReference>
<dbReference type="AlphaFoldDB" id="A0A8H4PK32"/>